<reference evidence="1" key="1">
    <citation type="submission" date="2021-08" db="EMBL/GenBank/DDBJ databases">
        <title>The first chromosome-level gecko genome reveals the dynamic sex chromosomes of Neotropical dwarf geckos (Sphaerodactylidae: Sphaerodactylus).</title>
        <authorList>
            <person name="Pinto B.J."/>
            <person name="Keating S.E."/>
            <person name="Gamble T."/>
        </authorList>
    </citation>
    <scope>NUCLEOTIDE SEQUENCE</scope>
    <source>
        <strain evidence="1">TG3544</strain>
    </source>
</reference>
<evidence type="ECO:0000313" key="1">
    <source>
        <dbReference type="EMBL" id="KAH8003721.1"/>
    </source>
</evidence>
<protein>
    <submittedName>
        <fullName evidence="1">Uncharacterized protein</fullName>
    </submittedName>
</protein>
<sequence>MASAEEQVRIAMEEHNSQCNCRVGSEVQASNRDAGEWEVQQNRRCADTMTSPPAKIRSDITTVVTSQRFQSPSPGVVGTEQYPSRDQQSQENLDKRGKKYQARKKNEGDPNIIKSPSDYKEYRHIKLTNGLNVLLISDLFVDDENSSDEEEAMFEIDELEHHGAKKSSRHEVRDREDISGEEEGKGASSDGTMESDISEEEHHIRNLEEYEELVEKEDAKKMGSTERQSAAALAICVGSFCDPDKLPGLAHLLEHMVFMGSKKYPEENGFDAFLKTHGGTDNASTGTEQTVFQFEVQKKHFKEALDRWAQFFIHPLMIQDAIHREIEAVDSEYQLAKPSDENRRELLLGSLAKPGHPMRKFFWGNAETLKYQPQKNRIDTYARLRDFYKRHYSAHYMNLVVQSRETLDTLEKWVTEIFSQIPNNGMPRPTFNHLLDPFDTPEFHKLYKVVPVKEVHCLSITWALPPQEKHYRVKPLHYISWLIGHEGKGSVLSLLRKNFLALSLYGGNNETAFEQNSTYSIFSISVTLTDKGFEYFYEVTHLVFQYLKMLQRTGPVKRIWEEIQKIESIGFCFQEQTGPIEYVENICENMHFLQKEDLLTGDQLLTEYNPEVIADAINYLIPQKVNLFLLSPAHEGQCPLREKWFGTQYSVSATDFSLKKSSDHGTKYPHKILDTPRGCLWYKRDNKFLIPKAFICFHLVSPLIRLSATNMVLFDTFESILIHNLAELAYEADLAQLEYKVVVKEHGLVIRVQGFNHKLPLLFQLIIDRIADFSVTLSAFQMITDQLKKSYFNLLINAETLAKDLRLTVLEHGRWSLLDKYEVVNNGLSMEALVTFVNAFKSRLWVEGLVQGNFTSNESKEFLNYIADKLQFVPLGHPCPVQFRVIDLPVNHFLCKVKSLHVGDANSIVTVYYQMHMEEPCFDYLRTKQTLGYHVYPATRNTSGILGFSVTVATQATKYNSELVDRKIEEFLFHFEEKLQNLSHEQFKTQVSSLVKLKQADDAHLGEEVERNWIEVLSQQYLFDRFAREIVALKSLSRKDLVDWFLWHRTKTRKVLSTHVVGYGQQEGDSGVKFTSAVQESLFSQAPELTFLPSSPIMNCSAIMDIRAFTLALNFHPYHKIIK</sequence>
<organism evidence="1 2">
    <name type="scientific">Sphaerodactylus townsendi</name>
    <dbReference type="NCBI Taxonomy" id="933632"/>
    <lineage>
        <taxon>Eukaryota</taxon>
        <taxon>Metazoa</taxon>
        <taxon>Chordata</taxon>
        <taxon>Craniata</taxon>
        <taxon>Vertebrata</taxon>
        <taxon>Euteleostomi</taxon>
        <taxon>Lepidosauria</taxon>
        <taxon>Squamata</taxon>
        <taxon>Bifurcata</taxon>
        <taxon>Gekkota</taxon>
        <taxon>Sphaerodactylidae</taxon>
        <taxon>Sphaerodactylus</taxon>
    </lineage>
</organism>
<keyword evidence="2" id="KW-1185">Reference proteome</keyword>
<name>A0ACB8FEL5_9SAUR</name>
<accession>A0ACB8FEL5</accession>
<evidence type="ECO:0000313" key="2">
    <source>
        <dbReference type="Proteomes" id="UP000827872"/>
    </source>
</evidence>
<proteinExistence type="predicted"/>
<gene>
    <name evidence="1" type="ORF">K3G42_023382</name>
</gene>
<dbReference type="EMBL" id="CM037622">
    <property type="protein sequence ID" value="KAH8003721.1"/>
    <property type="molecule type" value="Genomic_DNA"/>
</dbReference>
<dbReference type="Proteomes" id="UP000827872">
    <property type="component" value="Linkage Group LG09"/>
</dbReference>
<comment type="caution">
    <text evidence="1">The sequence shown here is derived from an EMBL/GenBank/DDBJ whole genome shotgun (WGS) entry which is preliminary data.</text>
</comment>